<name>A0A9C6XR86_FRAOC</name>
<dbReference type="Gene3D" id="2.20.70.90">
    <property type="match status" value="1"/>
</dbReference>
<organism evidence="2 3">
    <name type="scientific">Frankliniella occidentalis</name>
    <name type="common">Western flower thrips</name>
    <name type="synonym">Euthrips occidentalis</name>
    <dbReference type="NCBI Taxonomy" id="133901"/>
    <lineage>
        <taxon>Eukaryota</taxon>
        <taxon>Metazoa</taxon>
        <taxon>Ecdysozoa</taxon>
        <taxon>Arthropoda</taxon>
        <taxon>Hexapoda</taxon>
        <taxon>Insecta</taxon>
        <taxon>Pterygota</taxon>
        <taxon>Neoptera</taxon>
        <taxon>Paraneoptera</taxon>
        <taxon>Thysanoptera</taxon>
        <taxon>Terebrantia</taxon>
        <taxon>Thripoidea</taxon>
        <taxon>Thripidae</taxon>
        <taxon>Frankliniella</taxon>
    </lineage>
</organism>
<reference evidence="3" key="1">
    <citation type="submission" date="2025-08" db="UniProtKB">
        <authorList>
            <consortium name="RefSeq"/>
        </authorList>
    </citation>
    <scope>IDENTIFICATION</scope>
    <source>
        <tissue evidence="3">Whole organism</tissue>
    </source>
</reference>
<dbReference type="GeneID" id="113213573"/>
<protein>
    <submittedName>
        <fullName evidence="3">Uncharacterized protein LOC113213573</fullName>
    </submittedName>
</protein>
<gene>
    <name evidence="3" type="primary">LOC113213573</name>
</gene>
<proteinExistence type="predicted"/>
<evidence type="ECO:0000313" key="2">
    <source>
        <dbReference type="Proteomes" id="UP000504606"/>
    </source>
</evidence>
<evidence type="ECO:0000256" key="1">
    <source>
        <dbReference type="SAM" id="MobiDB-lite"/>
    </source>
</evidence>
<dbReference type="AlphaFoldDB" id="A0A9C6XR86"/>
<keyword evidence="2" id="KW-1185">Reference proteome</keyword>
<dbReference type="OrthoDB" id="641149at2759"/>
<evidence type="ECO:0000313" key="3">
    <source>
        <dbReference type="RefSeq" id="XP_052128113.1"/>
    </source>
</evidence>
<sequence length="227" mass="25905">MDRCTRLAMVRSFGGLRPVTVCSSEFVPMRRPRFFGGNLSSLTLGGRQKQSTSLILQDFLEPGRTALVKKLQTITTNPASQRCADGRRPVRQANGKESYLRLTELEVLFGYSRSWTDTGDLSLSARRQLIGRSFCVPVIASLLEELQILYKYYRWQCPSSRPVPKAATSRQLGAVVEVEKETGDPAWNGRWQRQRHRRGQRSNESAHTSRLRRMPRRTGVENLLYLC</sequence>
<dbReference type="Proteomes" id="UP000504606">
    <property type="component" value="Unplaced"/>
</dbReference>
<dbReference type="SUPFAM" id="SSF53335">
    <property type="entry name" value="S-adenosyl-L-methionine-dependent methyltransferases"/>
    <property type="match status" value="1"/>
</dbReference>
<feature type="region of interest" description="Disordered" evidence="1">
    <location>
        <begin position="186"/>
        <end position="213"/>
    </location>
</feature>
<accession>A0A9C6XR86</accession>
<dbReference type="KEGG" id="foc:113213573"/>
<dbReference type="RefSeq" id="XP_052128113.1">
    <property type="nucleotide sequence ID" value="XM_052272153.1"/>
</dbReference>
<dbReference type="InterPro" id="IPR029063">
    <property type="entry name" value="SAM-dependent_MTases_sf"/>
</dbReference>